<dbReference type="EMBL" id="AMZH03018277">
    <property type="protein sequence ID" value="RRT41809.1"/>
    <property type="molecule type" value="Genomic_DNA"/>
</dbReference>
<reference evidence="2 3" key="1">
    <citation type="journal article" date="2014" name="Agronomy (Basel)">
        <title>A Draft Genome Sequence for Ensete ventricosum, the Drought-Tolerant Tree Against Hunger.</title>
        <authorList>
            <person name="Harrison J."/>
            <person name="Moore K.A."/>
            <person name="Paszkiewicz K."/>
            <person name="Jones T."/>
            <person name="Grant M."/>
            <person name="Ambacheew D."/>
            <person name="Muzemil S."/>
            <person name="Studholme D.J."/>
        </authorList>
    </citation>
    <scope>NUCLEOTIDE SEQUENCE [LARGE SCALE GENOMIC DNA]</scope>
</reference>
<evidence type="ECO:0000313" key="2">
    <source>
        <dbReference type="EMBL" id="RRT41809.1"/>
    </source>
</evidence>
<evidence type="ECO:0000313" key="3">
    <source>
        <dbReference type="Proteomes" id="UP000287651"/>
    </source>
</evidence>
<organism evidence="2 3">
    <name type="scientific">Ensete ventricosum</name>
    <name type="common">Abyssinian banana</name>
    <name type="synonym">Musa ensete</name>
    <dbReference type="NCBI Taxonomy" id="4639"/>
    <lineage>
        <taxon>Eukaryota</taxon>
        <taxon>Viridiplantae</taxon>
        <taxon>Streptophyta</taxon>
        <taxon>Embryophyta</taxon>
        <taxon>Tracheophyta</taxon>
        <taxon>Spermatophyta</taxon>
        <taxon>Magnoliopsida</taxon>
        <taxon>Liliopsida</taxon>
        <taxon>Zingiberales</taxon>
        <taxon>Musaceae</taxon>
        <taxon>Ensete</taxon>
    </lineage>
</organism>
<proteinExistence type="predicted"/>
<protein>
    <submittedName>
        <fullName evidence="2">Uncharacterized protein</fullName>
    </submittedName>
</protein>
<comment type="caution">
    <text evidence="2">The sequence shown here is derived from an EMBL/GenBank/DDBJ whole genome shotgun (WGS) entry which is preliminary data.</text>
</comment>
<dbReference type="Proteomes" id="UP000287651">
    <property type="component" value="Unassembled WGS sequence"/>
</dbReference>
<name>A0A426XQP4_ENSVE</name>
<dbReference type="AlphaFoldDB" id="A0A426XQP4"/>
<evidence type="ECO:0000256" key="1">
    <source>
        <dbReference type="SAM" id="MobiDB-lite"/>
    </source>
</evidence>
<gene>
    <name evidence="2" type="ORF">B296_00057526</name>
</gene>
<sequence length="132" mass="14123">MSRSPVGYRSRRRDNTQSPRRSRSPLDDQKPTLGNRIQSRLGPQGGGYRSVRGRSRSRSPGPSAFKSDVGPQDMQDKGGSQSSSRSSSPAPNNGLVAYGDGSPDRDIGGPNVNVYRVTLSSLCICVDANVIT</sequence>
<feature type="region of interest" description="Disordered" evidence="1">
    <location>
        <begin position="1"/>
        <end position="107"/>
    </location>
</feature>
<accession>A0A426XQP4</accession>